<evidence type="ECO:0000259" key="2">
    <source>
        <dbReference type="Pfam" id="PF02698"/>
    </source>
</evidence>
<keyword evidence="1" id="KW-1133">Transmembrane helix</keyword>
<evidence type="ECO:0000256" key="1">
    <source>
        <dbReference type="SAM" id="Phobius"/>
    </source>
</evidence>
<protein>
    <submittedName>
        <fullName evidence="3">YdcF family protein</fullName>
    </submittedName>
</protein>
<name>A0A974SN46_9RHOO</name>
<dbReference type="Pfam" id="PF02698">
    <property type="entry name" value="DUF218"/>
    <property type="match status" value="1"/>
</dbReference>
<dbReference type="GO" id="GO:0000270">
    <property type="term" value="P:peptidoglycan metabolic process"/>
    <property type="evidence" value="ECO:0007669"/>
    <property type="project" value="TreeGrafter"/>
</dbReference>
<dbReference type="CDD" id="cd06259">
    <property type="entry name" value="YdcF-like"/>
    <property type="match status" value="1"/>
</dbReference>
<gene>
    <name evidence="3" type="ORF">IWH25_10980</name>
</gene>
<dbReference type="InterPro" id="IPR014729">
    <property type="entry name" value="Rossmann-like_a/b/a_fold"/>
</dbReference>
<dbReference type="InterPro" id="IPR051599">
    <property type="entry name" value="Cell_Envelope_Assoc"/>
</dbReference>
<keyword evidence="4" id="KW-1185">Reference proteome</keyword>
<accession>A0A974SN46</accession>
<dbReference type="AlphaFoldDB" id="A0A974SN46"/>
<evidence type="ECO:0000313" key="4">
    <source>
        <dbReference type="Proteomes" id="UP000663444"/>
    </source>
</evidence>
<keyword evidence="1" id="KW-0472">Membrane</keyword>
<evidence type="ECO:0000313" key="3">
    <source>
        <dbReference type="EMBL" id="QRJ62318.1"/>
    </source>
</evidence>
<dbReference type="Proteomes" id="UP000663444">
    <property type="component" value="Chromosome"/>
</dbReference>
<dbReference type="GO" id="GO:0005886">
    <property type="term" value="C:plasma membrane"/>
    <property type="evidence" value="ECO:0007669"/>
    <property type="project" value="TreeGrafter"/>
</dbReference>
<feature type="domain" description="DUF218" evidence="2">
    <location>
        <begin position="116"/>
        <end position="215"/>
    </location>
</feature>
<dbReference type="KEGG" id="ares:IWH25_10980"/>
<feature type="transmembrane region" description="Helical" evidence="1">
    <location>
        <begin position="41"/>
        <end position="63"/>
    </location>
</feature>
<dbReference type="EMBL" id="CP064781">
    <property type="protein sequence ID" value="QRJ62318.1"/>
    <property type="molecule type" value="Genomic_DNA"/>
</dbReference>
<dbReference type="InterPro" id="IPR003848">
    <property type="entry name" value="DUF218"/>
</dbReference>
<dbReference type="PANTHER" id="PTHR30336:SF4">
    <property type="entry name" value="ENVELOPE BIOGENESIS FACTOR ELYC"/>
    <property type="match status" value="1"/>
</dbReference>
<dbReference type="PANTHER" id="PTHR30336">
    <property type="entry name" value="INNER MEMBRANE PROTEIN, PROBABLE PERMEASE"/>
    <property type="match status" value="1"/>
</dbReference>
<dbReference type="GO" id="GO:0043164">
    <property type="term" value="P:Gram-negative-bacterium-type cell wall biogenesis"/>
    <property type="evidence" value="ECO:0007669"/>
    <property type="project" value="TreeGrafter"/>
</dbReference>
<proteinExistence type="predicted"/>
<dbReference type="RefSeq" id="WP_203385849.1">
    <property type="nucleotide sequence ID" value="NZ_CP064781.1"/>
</dbReference>
<keyword evidence="1" id="KW-0812">Transmembrane</keyword>
<dbReference type="Gene3D" id="3.40.50.620">
    <property type="entry name" value="HUPs"/>
    <property type="match status" value="1"/>
</dbReference>
<reference evidence="3" key="1">
    <citation type="submission" date="2020-11" db="EMBL/GenBank/DDBJ databases">
        <title>Azospira restricta DSM 18626 genome sequence.</title>
        <authorList>
            <person name="Moe W.M."/>
        </authorList>
    </citation>
    <scope>NUCLEOTIDE SEQUENCE</scope>
    <source>
        <strain evidence="3">DSM 18626</strain>
    </source>
</reference>
<sequence length="223" mass="23702">MSLSWLIANLVSSLLLPPGNGLVLAVAGLFLWRLRPRLARFLVTAGVFLVTALSLGVVARALLAPLEARHPPLPPAALARLPVDAIVVLGAGRYRSPPEFGDDDVSGSGLERLRYAALERDFGVRVRWVESASADTAENARHSAGLLLPAGAQRIALVTHAWHMPRATAAFAAAGFAVTPAPTAFAAARPATPLDFVPRAPAMQQAATALHEWFGLAWYALRR</sequence>
<organism evidence="3 4">
    <name type="scientific">Azospira restricta</name>
    <dbReference type="NCBI Taxonomy" id="404405"/>
    <lineage>
        <taxon>Bacteria</taxon>
        <taxon>Pseudomonadati</taxon>
        <taxon>Pseudomonadota</taxon>
        <taxon>Betaproteobacteria</taxon>
        <taxon>Rhodocyclales</taxon>
        <taxon>Rhodocyclaceae</taxon>
        <taxon>Azospira</taxon>
    </lineage>
</organism>